<dbReference type="PANTHER" id="PTHR43289">
    <property type="entry name" value="MITOGEN-ACTIVATED PROTEIN KINASE KINASE KINASE 20-RELATED"/>
    <property type="match status" value="1"/>
</dbReference>
<protein>
    <submittedName>
        <fullName evidence="8">Serine/threonine-protein kinase</fullName>
    </submittedName>
</protein>
<keyword evidence="2 5" id="KW-0547">Nucleotide-binding</keyword>
<keyword evidence="4 5" id="KW-0067">ATP-binding</keyword>
<dbReference type="Proteomes" id="UP001228044">
    <property type="component" value="Unassembled WGS sequence"/>
</dbReference>
<sequence length="454" mass="50458">MAMDSSSTLLDTPADLPGRIGRYKVLRRLGEGATSDVFLAVDEFGGGEVAIKRMRAWAVASRSRQRGDYSFRFFAAEAALAGRLSHPNVVQILDAVPDPDAPYLVMEYVPGMTLKHFCRSDRLLPLDQIVELGFKCAMALGYVFRQGLIHRDVKPANLLAVLDAQGQVTDVKLSDFGSSLNLNSDATQVHRVGSLAYMPPEQIEGGDVDSRADIYSLGAVLYHLVAGRPPFDAPNQMALMHQIYHQAPTSLVGLRGGVSAELDAVIMQALAKHPQERHADWDAFGRALSELVAKQLVPLARLYEVKDSERFNMLRELEFFADFGDVELWEVVHRARWRRFPEQHALYKKGQEGNTFHIIAQGEVEVFRDGTLVATLGQGTSVGEMAYLAPNPALRRHSTDITVRQVCTTISFTPESLGLLSPECQHRFDRAFIQVLVRRLHAAHEALAHPRRIL</sequence>
<dbReference type="PROSITE" id="PS00107">
    <property type="entry name" value="PROTEIN_KINASE_ATP"/>
    <property type="match status" value="1"/>
</dbReference>
<dbReference type="PROSITE" id="PS50011">
    <property type="entry name" value="PROTEIN_KINASE_DOM"/>
    <property type="match status" value="1"/>
</dbReference>
<proteinExistence type="predicted"/>
<dbReference type="Pfam" id="PF00027">
    <property type="entry name" value="cNMP_binding"/>
    <property type="match status" value="1"/>
</dbReference>
<evidence type="ECO:0000256" key="5">
    <source>
        <dbReference type="PROSITE-ProRule" id="PRU10141"/>
    </source>
</evidence>
<feature type="binding site" evidence="5">
    <location>
        <position position="52"/>
    </location>
    <ligand>
        <name>ATP</name>
        <dbReference type="ChEBI" id="CHEBI:30616"/>
    </ligand>
</feature>
<dbReference type="InterPro" id="IPR000719">
    <property type="entry name" value="Prot_kinase_dom"/>
</dbReference>
<evidence type="ECO:0000259" key="7">
    <source>
        <dbReference type="PROSITE" id="PS50042"/>
    </source>
</evidence>
<evidence type="ECO:0000256" key="4">
    <source>
        <dbReference type="ARBA" id="ARBA00022840"/>
    </source>
</evidence>
<feature type="domain" description="Protein kinase" evidence="6">
    <location>
        <begin position="23"/>
        <end position="292"/>
    </location>
</feature>
<name>A0ABT8DKD5_9BURK</name>
<dbReference type="InterPro" id="IPR000595">
    <property type="entry name" value="cNMP-bd_dom"/>
</dbReference>
<organism evidence="8 9">
    <name type="scientific">Roseateles violae</name>
    <dbReference type="NCBI Taxonomy" id="3058042"/>
    <lineage>
        <taxon>Bacteria</taxon>
        <taxon>Pseudomonadati</taxon>
        <taxon>Pseudomonadota</taxon>
        <taxon>Betaproteobacteria</taxon>
        <taxon>Burkholderiales</taxon>
        <taxon>Sphaerotilaceae</taxon>
        <taxon>Roseateles</taxon>
    </lineage>
</organism>
<accession>A0ABT8DKD5</accession>
<dbReference type="SMART" id="SM00220">
    <property type="entry name" value="S_TKc"/>
    <property type="match status" value="1"/>
</dbReference>
<feature type="domain" description="Cyclic nucleotide-binding" evidence="7">
    <location>
        <begin position="319"/>
        <end position="392"/>
    </location>
</feature>
<dbReference type="EMBL" id="JAUHHC010000001">
    <property type="protein sequence ID" value="MDN3918879.1"/>
    <property type="molecule type" value="Genomic_DNA"/>
</dbReference>
<dbReference type="PANTHER" id="PTHR43289:SF34">
    <property type="entry name" value="SERINE_THREONINE-PROTEIN KINASE YBDM-RELATED"/>
    <property type="match status" value="1"/>
</dbReference>
<reference evidence="8 9" key="1">
    <citation type="submission" date="2023-06" db="EMBL/GenBank/DDBJ databases">
        <title>Pelomonas sp. PFR6 16S ribosomal RNA gene Genome sequencing and assembly.</title>
        <authorList>
            <person name="Woo H."/>
        </authorList>
    </citation>
    <scope>NUCLEOTIDE SEQUENCE [LARGE SCALE GENOMIC DNA]</scope>
    <source>
        <strain evidence="8 9">PFR6</strain>
    </source>
</reference>
<keyword evidence="9" id="KW-1185">Reference proteome</keyword>
<dbReference type="Gene3D" id="1.10.510.10">
    <property type="entry name" value="Transferase(Phosphotransferase) domain 1"/>
    <property type="match status" value="1"/>
</dbReference>
<dbReference type="CDD" id="cd00038">
    <property type="entry name" value="CAP_ED"/>
    <property type="match status" value="1"/>
</dbReference>
<evidence type="ECO:0000259" key="6">
    <source>
        <dbReference type="PROSITE" id="PS50011"/>
    </source>
</evidence>
<evidence type="ECO:0000313" key="9">
    <source>
        <dbReference type="Proteomes" id="UP001228044"/>
    </source>
</evidence>
<evidence type="ECO:0000313" key="8">
    <source>
        <dbReference type="EMBL" id="MDN3918879.1"/>
    </source>
</evidence>
<dbReference type="CDD" id="cd14014">
    <property type="entry name" value="STKc_PknB_like"/>
    <property type="match status" value="1"/>
</dbReference>
<dbReference type="SUPFAM" id="SSF56112">
    <property type="entry name" value="Protein kinase-like (PK-like)"/>
    <property type="match status" value="1"/>
</dbReference>
<keyword evidence="3 8" id="KW-0418">Kinase</keyword>
<dbReference type="RefSeq" id="WP_290357207.1">
    <property type="nucleotide sequence ID" value="NZ_JAUHHC010000001.1"/>
</dbReference>
<evidence type="ECO:0000256" key="1">
    <source>
        <dbReference type="ARBA" id="ARBA00022679"/>
    </source>
</evidence>
<keyword evidence="1" id="KW-0808">Transferase</keyword>
<dbReference type="Pfam" id="PF00069">
    <property type="entry name" value="Pkinase"/>
    <property type="match status" value="1"/>
</dbReference>
<comment type="caution">
    <text evidence="8">The sequence shown here is derived from an EMBL/GenBank/DDBJ whole genome shotgun (WGS) entry which is preliminary data.</text>
</comment>
<dbReference type="InterPro" id="IPR014710">
    <property type="entry name" value="RmlC-like_jellyroll"/>
</dbReference>
<evidence type="ECO:0000256" key="3">
    <source>
        <dbReference type="ARBA" id="ARBA00022777"/>
    </source>
</evidence>
<dbReference type="SMART" id="SM00100">
    <property type="entry name" value="cNMP"/>
    <property type="match status" value="1"/>
</dbReference>
<dbReference type="Gene3D" id="2.60.120.10">
    <property type="entry name" value="Jelly Rolls"/>
    <property type="match status" value="1"/>
</dbReference>
<gene>
    <name evidence="8" type="ORF">QWJ38_01185</name>
</gene>
<dbReference type="InterPro" id="IPR017441">
    <property type="entry name" value="Protein_kinase_ATP_BS"/>
</dbReference>
<dbReference type="SUPFAM" id="SSF51206">
    <property type="entry name" value="cAMP-binding domain-like"/>
    <property type="match status" value="1"/>
</dbReference>
<dbReference type="GO" id="GO:0016301">
    <property type="term" value="F:kinase activity"/>
    <property type="evidence" value="ECO:0007669"/>
    <property type="project" value="UniProtKB-KW"/>
</dbReference>
<dbReference type="InterPro" id="IPR018490">
    <property type="entry name" value="cNMP-bd_dom_sf"/>
</dbReference>
<dbReference type="InterPro" id="IPR011009">
    <property type="entry name" value="Kinase-like_dom_sf"/>
</dbReference>
<dbReference type="PROSITE" id="PS50042">
    <property type="entry name" value="CNMP_BINDING_3"/>
    <property type="match status" value="1"/>
</dbReference>
<evidence type="ECO:0000256" key="2">
    <source>
        <dbReference type="ARBA" id="ARBA00022741"/>
    </source>
</evidence>